<evidence type="ECO:0000256" key="1">
    <source>
        <dbReference type="SAM" id="Phobius"/>
    </source>
</evidence>
<name>A0AA37WHV1_9BACT</name>
<dbReference type="EMBL" id="BSOH01000037">
    <property type="protein sequence ID" value="GLR20024.1"/>
    <property type="molecule type" value="Genomic_DNA"/>
</dbReference>
<keyword evidence="1" id="KW-0812">Transmembrane</keyword>
<comment type="caution">
    <text evidence="3">The sequence shown here is derived from an EMBL/GenBank/DDBJ whole genome shotgun (WGS) entry which is preliminary data.</text>
</comment>
<gene>
    <name evidence="3" type="ORF">GCM10007940_46400</name>
</gene>
<organism evidence="3 4">
    <name type="scientific">Portibacter lacus</name>
    <dbReference type="NCBI Taxonomy" id="1099794"/>
    <lineage>
        <taxon>Bacteria</taxon>
        <taxon>Pseudomonadati</taxon>
        <taxon>Bacteroidota</taxon>
        <taxon>Saprospiria</taxon>
        <taxon>Saprospirales</taxon>
        <taxon>Haliscomenobacteraceae</taxon>
        <taxon>Portibacter</taxon>
    </lineage>
</organism>
<feature type="transmembrane region" description="Helical" evidence="1">
    <location>
        <begin position="42"/>
        <end position="63"/>
    </location>
</feature>
<reference evidence="3" key="1">
    <citation type="journal article" date="2014" name="Int. J. Syst. Evol. Microbiol.">
        <title>Complete genome sequence of Corynebacterium casei LMG S-19264T (=DSM 44701T), isolated from a smear-ripened cheese.</title>
        <authorList>
            <consortium name="US DOE Joint Genome Institute (JGI-PGF)"/>
            <person name="Walter F."/>
            <person name="Albersmeier A."/>
            <person name="Kalinowski J."/>
            <person name="Ruckert C."/>
        </authorList>
    </citation>
    <scope>NUCLEOTIDE SEQUENCE</scope>
    <source>
        <strain evidence="3">NBRC 108769</strain>
    </source>
</reference>
<dbReference type="AlphaFoldDB" id="A0AA37WHV1"/>
<reference evidence="3" key="2">
    <citation type="submission" date="2023-01" db="EMBL/GenBank/DDBJ databases">
        <title>Draft genome sequence of Portibacter lacus strain NBRC 108769.</title>
        <authorList>
            <person name="Sun Q."/>
            <person name="Mori K."/>
        </authorList>
    </citation>
    <scope>NUCLEOTIDE SEQUENCE</scope>
    <source>
        <strain evidence="3">NBRC 108769</strain>
    </source>
</reference>
<protein>
    <submittedName>
        <fullName evidence="3">Histidine kinase</fullName>
    </submittedName>
</protein>
<keyword evidence="1" id="KW-0472">Membrane</keyword>
<evidence type="ECO:0000259" key="2">
    <source>
        <dbReference type="Pfam" id="PF06580"/>
    </source>
</evidence>
<feature type="transmembrane region" description="Helical" evidence="1">
    <location>
        <begin position="17"/>
        <end position="36"/>
    </location>
</feature>
<evidence type="ECO:0000313" key="4">
    <source>
        <dbReference type="Proteomes" id="UP001156666"/>
    </source>
</evidence>
<proteinExistence type="predicted"/>
<dbReference type="GO" id="GO:0016020">
    <property type="term" value="C:membrane"/>
    <property type="evidence" value="ECO:0007669"/>
    <property type="project" value="InterPro"/>
</dbReference>
<dbReference type="InterPro" id="IPR050640">
    <property type="entry name" value="Bact_2-comp_sensor_kinase"/>
</dbReference>
<sequence>MSKRASFKDVFLFDDKWVFVIGIPIISILAAINYFPHFDPGVSFWLVCFPVSFSYVFIYWLVFRYLVYWLIQKFPNRSQIRKRIYIELGVVIAGIIIIANILNVIYTAIDVGLPPDGAKDITMLLFSFIVCAMIISVYEGTRFYTKLLKAEIEKEKLEKENIHAILIGLQNQVNPHFLFNSLNTLAYLIPSTADAAQNFIKDFSKVYRYILETEREAIVPLDQELEFLKSYSYLLNERFGANFKLNLDIKDEDLSCYVPPISLQILVENAVQHNVVSQDHPLEVNIWTENGNMIYVQNVIKLKTHYEIGKKIGLANIRDRYKLVSNKNIQIDKSKRNFKVGLPLLIVHEEEKVAYV</sequence>
<dbReference type="PANTHER" id="PTHR34220">
    <property type="entry name" value="SENSOR HISTIDINE KINASE YPDA"/>
    <property type="match status" value="1"/>
</dbReference>
<accession>A0AA37WHV1</accession>
<feature type="transmembrane region" description="Helical" evidence="1">
    <location>
        <begin position="121"/>
        <end position="138"/>
    </location>
</feature>
<dbReference type="Proteomes" id="UP001156666">
    <property type="component" value="Unassembled WGS sequence"/>
</dbReference>
<keyword evidence="1" id="KW-1133">Transmembrane helix</keyword>
<feature type="domain" description="Signal transduction histidine kinase internal region" evidence="2">
    <location>
        <begin position="169"/>
        <end position="242"/>
    </location>
</feature>
<feature type="transmembrane region" description="Helical" evidence="1">
    <location>
        <begin position="84"/>
        <end position="109"/>
    </location>
</feature>
<dbReference type="PANTHER" id="PTHR34220:SF7">
    <property type="entry name" value="SENSOR HISTIDINE KINASE YPDA"/>
    <property type="match status" value="1"/>
</dbReference>
<dbReference type="InterPro" id="IPR010559">
    <property type="entry name" value="Sig_transdc_His_kin_internal"/>
</dbReference>
<keyword evidence="4" id="KW-1185">Reference proteome</keyword>
<evidence type="ECO:0000313" key="3">
    <source>
        <dbReference type="EMBL" id="GLR20024.1"/>
    </source>
</evidence>
<keyword evidence="3" id="KW-0808">Transferase</keyword>
<keyword evidence="3" id="KW-0418">Kinase</keyword>
<dbReference type="RefSeq" id="WP_235293546.1">
    <property type="nucleotide sequence ID" value="NZ_BSOH01000037.1"/>
</dbReference>
<dbReference type="GO" id="GO:0000155">
    <property type="term" value="F:phosphorelay sensor kinase activity"/>
    <property type="evidence" value="ECO:0007669"/>
    <property type="project" value="InterPro"/>
</dbReference>
<dbReference type="Pfam" id="PF06580">
    <property type="entry name" value="His_kinase"/>
    <property type="match status" value="1"/>
</dbReference>